<dbReference type="EMBL" id="CP015581">
    <property type="protein sequence ID" value="ARU98842.1"/>
    <property type="molecule type" value="Genomic_DNA"/>
</dbReference>
<dbReference type="OrthoDB" id="9919301at2"/>
<evidence type="ECO:0000313" key="4">
    <source>
        <dbReference type="Proteomes" id="UP000195729"/>
    </source>
</evidence>
<reference evidence="4 5" key="1">
    <citation type="submission" date="2016-05" db="EMBL/GenBank/DDBJ databases">
        <title>Complete genome sequence of two 2,5-diketo-D-glunonic acid producing strain Tatumella citrea.</title>
        <authorList>
            <person name="Duan C."/>
            <person name="Yang J."/>
            <person name="Yang S."/>
        </authorList>
    </citation>
    <scope>NUCLEOTIDE SEQUENCE [LARGE SCALE GENOMIC DNA]</scope>
    <source>
        <strain evidence="3 4">ATCC 39140</strain>
        <strain evidence="2 5">DSM 13699</strain>
    </source>
</reference>
<dbReference type="RefSeq" id="WP_087489176.1">
    <property type="nucleotide sequence ID" value="NZ_CP015579.1"/>
</dbReference>
<evidence type="ECO:0000313" key="5">
    <source>
        <dbReference type="Proteomes" id="UP000195814"/>
    </source>
</evidence>
<dbReference type="Proteomes" id="UP000195814">
    <property type="component" value="Chromosome"/>
</dbReference>
<evidence type="ECO:0000313" key="2">
    <source>
        <dbReference type="EMBL" id="ARU94804.1"/>
    </source>
</evidence>
<protein>
    <submittedName>
        <fullName evidence="2">Uncharacterized protein</fullName>
    </submittedName>
</protein>
<gene>
    <name evidence="2" type="ORF">A7K98_14165</name>
    <name evidence="3" type="ORF">A7K99_14150</name>
</gene>
<accession>A0A1Y0L9R8</accession>
<keyword evidence="1" id="KW-0812">Transmembrane</keyword>
<keyword evidence="4" id="KW-1185">Reference proteome</keyword>
<dbReference type="KEGG" id="tci:A7K98_14165"/>
<dbReference type="AlphaFoldDB" id="A0A1Y0L9R8"/>
<feature type="transmembrane region" description="Helical" evidence="1">
    <location>
        <begin position="50"/>
        <end position="75"/>
    </location>
</feature>
<organism evidence="2 5">
    <name type="scientific">Tatumella citrea</name>
    <name type="common">Pantoea citrea</name>
    <dbReference type="NCBI Taxonomy" id="53336"/>
    <lineage>
        <taxon>Bacteria</taxon>
        <taxon>Pseudomonadati</taxon>
        <taxon>Pseudomonadota</taxon>
        <taxon>Gammaproteobacteria</taxon>
        <taxon>Enterobacterales</taxon>
        <taxon>Erwiniaceae</taxon>
        <taxon>Tatumella</taxon>
    </lineage>
</organism>
<sequence length="86" mass="10024">MSCARVLNSINRYRWWFFILWAIPTFFIWAIVGARVALQYDPDAPGGPYIFAGLVVWFFVHLLPVIVVALLLAVYRWRVRVALRQG</sequence>
<keyword evidence="1" id="KW-1133">Transmembrane helix</keyword>
<name>A0A1Y0L9R8_TATCI</name>
<feature type="transmembrane region" description="Helical" evidence="1">
    <location>
        <begin position="15"/>
        <end position="38"/>
    </location>
</feature>
<dbReference type="EMBL" id="CP015579">
    <property type="protein sequence ID" value="ARU94804.1"/>
    <property type="molecule type" value="Genomic_DNA"/>
</dbReference>
<dbReference type="Proteomes" id="UP000195729">
    <property type="component" value="Chromosome"/>
</dbReference>
<evidence type="ECO:0000256" key="1">
    <source>
        <dbReference type="SAM" id="Phobius"/>
    </source>
</evidence>
<proteinExistence type="predicted"/>
<evidence type="ECO:0000313" key="3">
    <source>
        <dbReference type="EMBL" id="ARU98842.1"/>
    </source>
</evidence>
<keyword evidence="1" id="KW-0472">Membrane</keyword>